<name>A0A834MEH3_RHYFE</name>
<keyword evidence="2" id="KW-0547">Nucleotide-binding</keyword>
<dbReference type="Proteomes" id="UP000625711">
    <property type="component" value="Unassembled WGS sequence"/>
</dbReference>
<proteinExistence type="predicted"/>
<dbReference type="GO" id="GO:0005657">
    <property type="term" value="C:replication fork"/>
    <property type="evidence" value="ECO:0007669"/>
    <property type="project" value="TreeGrafter"/>
</dbReference>
<dbReference type="OrthoDB" id="5957327at2759"/>
<evidence type="ECO:0000256" key="1">
    <source>
        <dbReference type="ARBA" id="ARBA00004123"/>
    </source>
</evidence>
<evidence type="ECO:0000313" key="9">
    <source>
        <dbReference type="EMBL" id="KAF7275264.1"/>
    </source>
</evidence>
<keyword evidence="4" id="KW-0067">ATP-binding</keyword>
<dbReference type="AlphaFoldDB" id="A0A834MEH3"/>
<evidence type="ECO:0000256" key="2">
    <source>
        <dbReference type="ARBA" id="ARBA00022741"/>
    </source>
</evidence>
<organism evidence="9 10">
    <name type="scientific">Rhynchophorus ferrugineus</name>
    <name type="common">Red palm weevil</name>
    <name type="synonym">Curculio ferrugineus</name>
    <dbReference type="NCBI Taxonomy" id="354439"/>
    <lineage>
        <taxon>Eukaryota</taxon>
        <taxon>Metazoa</taxon>
        <taxon>Ecdysozoa</taxon>
        <taxon>Arthropoda</taxon>
        <taxon>Hexapoda</taxon>
        <taxon>Insecta</taxon>
        <taxon>Pterygota</taxon>
        <taxon>Neoptera</taxon>
        <taxon>Endopterygota</taxon>
        <taxon>Coleoptera</taxon>
        <taxon>Polyphaga</taxon>
        <taxon>Cucujiformia</taxon>
        <taxon>Curculionidae</taxon>
        <taxon>Dryophthorinae</taxon>
        <taxon>Rhynchophorus</taxon>
    </lineage>
</organism>
<feature type="domain" description="RecA family profile 1" evidence="8">
    <location>
        <begin position="59"/>
        <end position="238"/>
    </location>
</feature>
<evidence type="ECO:0000256" key="4">
    <source>
        <dbReference type="ARBA" id="ARBA00022840"/>
    </source>
</evidence>
<dbReference type="GO" id="GO:0005524">
    <property type="term" value="F:ATP binding"/>
    <property type="evidence" value="ECO:0007669"/>
    <property type="project" value="UniProtKB-KW"/>
</dbReference>
<dbReference type="GO" id="GO:0000400">
    <property type="term" value="F:four-way junction DNA binding"/>
    <property type="evidence" value="ECO:0007669"/>
    <property type="project" value="TreeGrafter"/>
</dbReference>
<keyword evidence="5" id="KW-0234">DNA repair</keyword>
<dbReference type="PANTHER" id="PTHR46239:SF1">
    <property type="entry name" value="DNA REPAIR PROTEIN RAD51 HOMOLOG 3"/>
    <property type="match status" value="1"/>
</dbReference>
<dbReference type="GO" id="GO:0140664">
    <property type="term" value="F:ATP-dependent DNA damage sensor activity"/>
    <property type="evidence" value="ECO:0007669"/>
    <property type="project" value="InterPro"/>
</dbReference>
<evidence type="ECO:0000313" key="10">
    <source>
        <dbReference type="Proteomes" id="UP000625711"/>
    </source>
</evidence>
<dbReference type="Pfam" id="PF08423">
    <property type="entry name" value="Rad51"/>
    <property type="match status" value="1"/>
</dbReference>
<keyword evidence="10" id="KW-1185">Reference proteome</keyword>
<dbReference type="GO" id="GO:0007131">
    <property type="term" value="P:reciprocal meiotic recombination"/>
    <property type="evidence" value="ECO:0007669"/>
    <property type="project" value="TreeGrafter"/>
</dbReference>
<dbReference type="PANTHER" id="PTHR46239">
    <property type="entry name" value="DNA REPAIR PROTEIN RAD51 HOMOLOG 3 RAD51C"/>
    <property type="match status" value="1"/>
</dbReference>
<keyword evidence="6" id="KW-0539">Nucleus</keyword>
<protein>
    <recommendedName>
        <fullName evidence="7">DNA repair protein RAD51 homolog 3</fullName>
    </recommendedName>
</protein>
<evidence type="ECO:0000256" key="6">
    <source>
        <dbReference type="ARBA" id="ARBA00023242"/>
    </source>
</evidence>
<evidence type="ECO:0000256" key="3">
    <source>
        <dbReference type="ARBA" id="ARBA00022763"/>
    </source>
</evidence>
<dbReference type="Gene3D" id="3.40.50.300">
    <property type="entry name" value="P-loop containing nucleotide triphosphate hydrolases"/>
    <property type="match status" value="1"/>
</dbReference>
<dbReference type="GO" id="GO:0033065">
    <property type="term" value="C:Rad51C-XRCC3 complex"/>
    <property type="evidence" value="ECO:0007669"/>
    <property type="project" value="TreeGrafter"/>
</dbReference>
<dbReference type="InterPro" id="IPR020588">
    <property type="entry name" value="RecA_ATP-bd"/>
</dbReference>
<dbReference type="InterPro" id="IPR013632">
    <property type="entry name" value="Rad51_C"/>
</dbReference>
<reference evidence="9" key="1">
    <citation type="submission" date="2020-08" db="EMBL/GenBank/DDBJ databases">
        <title>Genome sequencing and assembly of the red palm weevil Rhynchophorus ferrugineus.</title>
        <authorList>
            <person name="Dias G.B."/>
            <person name="Bergman C.M."/>
            <person name="Manee M."/>
        </authorList>
    </citation>
    <scope>NUCLEOTIDE SEQUENCE</scope>
    <source>
        <strain evidence="9">AA-2017</strain>
        <tissue evidence="9">Whole larva</tissue>
    </source>
</reference>
<dbReference type="GO" id="GO:0033063">
    <property type="term" value="C:Rad51B-Rad51C-Rad51D-XRCC2 complex"/>
    <property type="evidence" value="ECO:0007669"/>
    <property type="project" value="TreeGrafter"/>
</dbReference>
<dbReference type="GO" id="GO:0008821">
    <property type="term" value="F:crossover junction DNA endonuclease activity"/>
    <property type="evidence" value="ECO:0007669"/>
    <property type="project" value="TreeGrafter"/>
</dbReference>
<evidence type="ECO:0000256" key="7">
    <source>
        <dbReference type="ARBA" id="ARBA00040674"/>
    </source>
</evidence>
<sequence>MEHHITCLNLSSSDIKKLKSAGYNYCTDLRESVLNSQQIDLPQVPLTKSALLELEEELKNGFILSYNADLDQVLQDEISPKRITELTGLPGTGKSQISFQLCVTVQLPKIHGGLEGEAVYINTNNNLASHRIRQLAERFLSQIASLGLNSDITSSIENIMKHIYVFKCYDFIDLLATVKYFEEFLKGKRIKLIVIDSISNPIRGVCQEERINILHSILSDLQLLSSKFNFAIVITNDYTVRIYNNETLYVPSFGDGLQHRVNSRIVLSKKGNIHYAELVKSIIKPYTKVAFNIL</sequence>
<dbReference type="InterPro" id="IPR027417">
    <property type="entry name" value="P-loop_NTPase"/>
</dbReference>
<comment type="caution">
    <text evidence="9">The sequence shown here is derived from an EMBL/GenBank/DDBJ whole genome shotgun (WGS) entry which is preliminary data.</text>
</comment>
<dbReference type="SUPFAM" id="SSF52540">
    <property type="entry name" value="P-loop containing nucleoside triphosphate hydrolases"/>
    <property type="match status" value="1"/>
</dbReference>
<dbReference type="PROSITE" id="PS50162">
    <property type="entry name" value="RECA_2"/>
    <property type="match status" value="1"/>
</dbReference>
<gene>
    <name evidence="9" type="ORF">GWI33_012033</name>
</gene>
<accession>A0A834MEH3</accession>
<keyword evidence="3" id="KW-0227">DNA damage</keyword>
<evidence type="ECO:0000259" key="8">
    <source>
        <dbReference type="PROSITE" id="PS50162"/>
    </source>
</evidence>
<dbReference type="InterPro" id="IPR052093">
    <property type="entry name" value="HR_Repair_Mediator"/>
</dbReference>
<comment type="subcellular location">
    <subcellularLocation>
        <location evidence="1">Nucleus</location>
    </subcellularLocation>
</comment>
<dbReference type="EMBL" id="JAACXV010010946">
    <property type="protein sequence ID" value="KAF7275264.1"/>
    <property type="molecule type" value="Genomic_DNA"/>
</dbReference>
<evidence type="ECO:0000256" key="5">
    <source>
        <dbReference type="ARBA" id="ARBA00023204"/>
    </source>
</evidence>
<dbReference type="GO" id="GO:0000707">
    <property type="term" value="P:meiotic DNA recombinase assembly"/>
    <property type="evidence" value="ECO:0007669"/>
    <property type="project" value="TreeGrafter"/>
</dbReference>